<dbReference type="GO" id="GO:2001069">
    <property type="term" value="F:glycogen binding"/>
    <property type="evidence" value="ECO:0007669"/>
    <property type="project" value="TreeGrafter"/>
</dbReference>
<feature type="compositionally biased region" description="Polar residues" evidence="1">
    <location>
        <begin position="487"/>
        <end position="506"/>
    </location>
</feature>
<dbReference type="Gene3D" id="2.60.40.2440">
    <property type="entry name" value="Carbohydrate binding type-21 domain"/>
    <property type="match status" value="1"/>
</dbReference>
<evidence type="ECO:0000313" key="4">
    <source>
        <dbReference type="Proteomes" id="UP000191024"/>
    </source>
</evidence>
<dbReference type="InterPro" id="IPR005036">
    <property type="entry name" value="CBM21_dom"/>
</dbReference>
<feature type="compositionally biased region" description="Polar residues" evidence="1">
    <location>
        <begin position="554"/>
        <end position="563"/>
    </location>
</feature>
<feature type="region of interest" description="Disordered" evidence="1">
    <location>
        <begin position="623"/>
        <end position="661"/>
    </location>
</feature>
<dbReference type="GO" id="GO:0000164">
    <property type="term" value="C:protein phosphatase type 1 complex"/>
    <property type="evidence" value="ECO:0007669"/>
    <property type="project" value="TreeGrafter"/>
</dbReference>
<dbReference type="PANTHER" id="PTHR12307:SF51">
    <property type="entry name" value="SERINE_THREONINE-PROTEIN PHOSPHATASE 1 REGULATORY SUBUNIT GAC1-RELATED"/>
    <property type="match status" value="1"/>
</dbReference>
<dbReference type="PROSITE" id="PS51159">
    <property type="entry name" value="CBM21"/>
    <property type="match status" value="1"/>
</dbReference>
<dbReference type="PANTHER" id="PTHR12307">
    <property type="entry name" value="PROTEIN PHOSPHATASE 1 REGULATORY SUBUNIT"/>
    <property type="match status" value="1"/>
</dbReference>
<feature type="compositionally biased region" description="Polar residues" evidence="1">
    <location>
        <begin position="629"/>
        <end position="653"/>
    </location>
</feature>
<feature type="compositionally biased region" description="Low complexity" evidence="1">
    <location>
        <begin position="1"/>
        <end position="17"/>
    </location>
</feature>
<reference evidence="4" key="1">
    <citation type="submission" date="2016-03" db="EMBL/GenBank/DDBJ databases">
        <authorList>
            <person name="Devillers H."/>
        </authorList>
    </citation>
    <scope>NUCLEOTIDE SEQUENCE [LARGE SCALE GENOMIC DNA]</scope>
</reference>
<dbReference type="GO" id="GO:0005979">
    <property type="term" value="P:regulation of glycogen biosynthetic process"/>
    <property type="evidence" value="ECO:0007669"/>
    <property type="project" value="TreeGrafter"/>
</dbReference>
<accession>A0A1G4J3N9</accession>
<evidence type="ECO:0000256" key="1">
    <source>
        <dbReference type="SAM" id="MobiDB-lite"/>
    </source>
</evidence>
<dbReference type="AlphaFoldDB" id="A0A1G4J3N9"/>
<evidence type="ECO:0000259" key="2">
    <source>
        <dbReference type="PROSITE" id="PS51159"/>
    </source>
</evidence>
<proteinExistence type="predicted"/>
<dbReference type="InterPro" id="IPR050782">
    <property type="entry name" value="PP1_regulatory_subunit_3"/>
</dbReference>
<evidence type="ECO:0000313" key="3">
    <source>
        <dbReference type="EMBL" id="SCU84135.1"/>
    </source>
</evidence>
<dbReference type="EMBL" id="LT598466">
    <property type="protein sequence ID" value="SCU84135.1"/>
    <property type="molecule type" value="Genomic_DNA"/>
</dbReference>
<protein>
    <submittedName>
        <fullName evidence="3">LAMI_0C06392g1_1</fullName>
    </submittedName>
</protein>
<feature type="domain" description="CBM21" evidence="2">
    <location>
        <begin position="248"/>
        <end position="374"/>
    </location>
</feature>
<dbReference type="Pfam" id="PF03370">
    <property type="entry name" value="CBM_21"/>
    <property type="match status" value="1"/>
</dbReference>
<organism evidence="3 4">
    <name type="scientific">Lachancea mirantina</name>
    <dbReference type="NCBI Taxonomy" id="1230905"/>
    <lineage>
        <taxon>Eukaryota</taxon>
        <taxon>Fungi</taxon>
        <taxon>Dikarya</taxon>
        <taxon>Ascomycota</taxon>
        <taxon>Saccharomycotina</taxon>
        <taxon>Saccharomycetes</taxon>
        <taxon>Saccharomycetales</taxon>
        <taxon>Saccharomycetaceae</taxon>
        <taxon>Lachancea</taxon>
    </lineage>
</organism>
<keyword evidence="4" id="KW-1185">Reference proteome</keyword>
<sequence length="661" mass="70879">MEPASVEAAAAAAVVPDSESDSAETLRLDIYDLIRDADAGSETEHEELAAAKAAAAAAPVGAGAEALATRRLKSSLKLSSSGSSASLPSTTGKSVRFAPQLTTVKRFDVGLEPISISTENSPRMAPRTAPRISPLVALDAYLSDCVDSSDSCDDADGDDEFWFGTALSRSKLPLSTVAWAPVGGSAATGVPGSSGAPGASAASAASAEAAQVPGSAQPAFTVASWALESTNIAPLVARRALDLQSHILAYLQGNNIKLSSISTCLDSNKLQGLIYVANLNFEKFIEVKCTFNSWRDVHYVTAHYHRTVTDAIDEFRFQIDLAGLDFFMQRRGLLYCSDKHSETVCHLQLELCCRYDVNGDTFYDNNNYQNYQVALTATTRPAMSRPANGLGPDHFQAFDHRLEAALPLRGSPATAKPFTPDFLVTTTLTHEPHNGSRAAGRRFSKNTDYYNTSPLKHLFHSDTTLSRAFRINDVTLEPTADERLATETPSTVVPLSSPRSAPDLSQMSTATSPMHFLLNSPDANYTHRSPTPPPLLKSASTSDLDSASPLLDVSSPSTGLTVSSQEMPRIMNSAAASTTNAHHLTYNNSNKHLSKRGLPKKSMDYDTLLQSYCFYSPPKGGIDHHQDSDSNQNFATFETGQGSPWTSRYSSASPPVLLQGQ</sequence>
<feature type="region of interest" description="Disordered" evidence="1">
    <location>
        <begin position="1"/>
        <end position="23"/>
    </location>
</feature>
<dbReference type="InterPro" id="IPR038175">
    <property type="entry name" value="CBM21_dom_sf"/>
</dbReference>
<dbReference type="OrthoDB" id="4035814at2759"/>
<name>A0A1G4J3N9_9SACH</name>
<feature type="region of interest" description="Disordered" evidence="1">
    <location>
        <begin position="480"/>
        <end position="506"/>
    </location>
</feature>
<dbReference type="STRING" id="1230905.A0A1G4J3N9"/>
<feature type="region of interest" description="Disordered" evidence="1">
    <location>
        <begin position="520"/>
        <end position="563"/>
    </location>
</feature>
<gene>
    <name evidence="3" type="ORF">LAMI_0C06392G</name>
</gene>
<dbReference type="Proteomes" id="UP000191024">
    <property type="component" value="Chromosome C"/>
</dbReference>
<dbReference type="GO" id="GO:0008157">
    <property type="term" value="F:protein phosphatase 1 binding"/>
    <property type="evidence" value="ECO:0007669"/>
    <property type="project" value="TreeGrafter"/>
</dbReference>